<dbReference type="InParanoid" id="A0A420WLQ3"/>
<evidence type="ECO:0000313" key="2">
    <source>
        <dbReference type="Proteomes" id="UP000282211"/>
    </source>
</evidence>
<reference evidence="1 2" key="1">
    <citation type="submission" date="2018-10" db="EMBL/GenBank/DDBJ databases">
        <title>Genomic Encyclopedia of Type Strains, Phase IV (KMG-IV): sequencing the most valuable type-strain genomes for metagenomic binning, comparative biology and taxonomic classification.</title>
        <authorList>
            <person name="Goeker M."/>
        </authorList>
    </citation>
    <scope>NUCLEOTIDE SEQUENCE [LARGE SCALE GENOMIC DNA]</scope>
    <source>
        <strain evidence="1 2">DSM 22008</strain>
    </source>
</reference>
<evidence type="ECO:0000313" key="1">
    <source>
        <dbReference type="EMBL" id="RKQ71920.1"/>
    </source>
</evidence>
<gene>
    <name evidence="1" type="ORF">DES40_1252</name>
</gene>
<dbReference type="EMBL" id="RBII01000001">
    <property type="protein sequence ID" value="RKQ71920.1"/>
    <property type="molecule type" value="Genomic_DNA"/>
</dbReference>
<keyword evidence="2" id="KW-1185">Reference proteome</keyword>
<protein>
    <submittedName>
        <fullName evidence="1">Uncharacterized protein</fullName>
    </submittedName>
</protein>
<dbReference type="AlphaFoldDB" id="A0A420WLQ3"/>
<sequence length="49" mass="5603">MCVTLQHCEVTPNLLPNYKYYTIKSMTYLPMVDFYTVLGQISILGQITG</sequence>
<organism evidence="1 2">
    <name type="scientific">Litorimonas taeanensis</name>
    <dbReference type="NCBI Taxonomy" id="568099"/>
    <lineage>
        <taxon>Bacteria</taxon>
        <taxon>Pseudomonadati</taxon>
        <taxon>Pseudomonadota</taxon>
        <taxon>Alphaproteobacteria</taxon>
        <taxon>Maricaulales</taxon>
        <taxon>Robiginitomaculaceae</taxon>
    </lineage>
</organism>
<comment type="caution">
    <text evidence="1">The sequence shown here is derived from an EMBL/GenBank/DDBJ whole genome shotgun (WGS) entry which is preliminary data.</text>
</comment>
<proteinExistence type="predicted"/>
<dbReference type="Proteomes" id="UP000282211">
    <property type="component" value="Unassembled WGS sequence"/>
</dbReference>
<accession>A0A420WLQ3</accession>
<name>A0A420WLQ3_9PROT</name>